<evidence type="ECO:0000313" key="2">
    <source>
        <dbReference type="Proteomes" id="UP000004478"/>
    </source>
</evidence>
<protein>
    <recommendedName>
        <fullName evidence="3">Bor protein</fullName>
    </recommendedName>
</protein>
<keyword evidence="2" id="KW-1185">Reference proteome</keyword>
<comment type="caution">
    <text evidence="1">The sequence shown here is derived from an EMBL/GenBank/DDBJ whole genome shotgun (WGS) entry which is preliminary data.</text>
</comment>
<proteinExistence type="predicted"/>
<name>K1KSV8_CECL9</name>
<evidence type="ECO:0008006" key="3">
    <source>
        <dbReference type="Google" id="ProtNLM"/>
    </source>
</evidence>
<sequence>MKRQFYSIMIAVFFLVGTSSCYTYQFSVGNGAQIGATVTQKNHYLIYGLAPIGTSDPKQMANGATDYDVHIQHTFVDGLLNMITLGIYTPTTTKVTR</sequence>
<organism evidence="1 2">
    <name type="scientific">Cecembia lonarensis (strain CCUG 58316 / KCTC 22772 / LW9)</name>
    <dbReference type="NCBI Taxonomy" id="1225176"/>
    <lineage>
        <taxon>Bacteria</taxon>
        <taxon>Pseudomonadati</taxon>
        <taxon>Bacteroidota</taxon>
        <taxon>Cytophagia</taxon>
        <taxon>Cytophagales</taxon>
        <taxon>Cyclobacteriaceae</taxon>
        <taxon>Cecembia</taxon>
    </lineage>
</organism>
<dbReference type="OrthoDB" id="1453440at2"/>
<accession>K1KSV8</accession>
<gene>
    <name evidence="1" type="ORF">B879_04166</name>
</gene>
<dbReference type="EMBL" id="AMGM01000185">
    <property type="protein sequence ID" value="EKB47240.1"/>
    <property type="molecule type" value="Genomic_DNA"/>
</dbReference>
<dbReference type="PROSITE" id="PS51257">
    <property type="entry name" value="PROKAR_LIPOPROTEIN"/>
    <property type="match status" value="1"/>
</dbReference>
<dbReference type="Pfam" id="PF06291">
    <property type="entry name" value="Lambda_Bor"/>
    <property type="match status" value="1"/>
</dbReference>
<dbReference type="InterPro" id="IPR010438">
    <property type="entry name" value="Lambda_Bor"/>
</dbReference>
<dbReference type="Proteomes" id="UP000004478">
    <property type="component" value="Unassembled WGS sequence"/>
</dbReference>
<dbReference type="AlphaFoldDB" id="K1KSV8"/>
<reference evidence="1 2" key="1">
    <citation type="journal article" date="2012" name="J. Bacteriol.">
        <title>Draft Genome Sequence of Cecembia lonarensis Strain LW9T, Isolated from Lonar Lake, a Haloalkaline Lake in India.</title>
        <authorList>
            <person name="Shivaji S."/>
            <person name="Ara S."/>
            <person name="Singh A."/>
            <person name="Pinnaka A.K."/>
        </authorList>
    </citation>
    <scope>NUCLEOTIDE SEQUENCE [LARGE SCALE GENOMIC DNA]</scope>
    <source>
        <strain evidence="1 2">LW9</strain>
    </source>
</reference>
<evidence type="ECO:0000313" key="1">
    <source>
        <dbReference type="EMBL" id="EKB47240.1"/>
    </source>
</evidence>